<feature type="compositionally biased region" description="Polar residues" evidence="1">
    <location>
        <begin position="119"/>
        <end position="131"/>
    </location>
</feature>
<keyword evidence="4" id="KW-1185">Reference proteome</keyword>
<reference evidence="3 4" key="1">
    <citation type="journal article" date="2017" name="BMC Genomics">
        <title>Comparative genomic and phylogenomic analyses of the Bifidobacteriaceae family.</title>
        <authorList>
            <person name="Lugli G.A."/>
            <person name="Milani C."/>
            <person name="Turroni F."/>
            <person name="Duranti S."/>
            <person name="Mancabelli L."/>
            <person name="Mangifesta M."/>
            <person name="Ferrario C."/>
            <person name="Modesto M."/>
            <person name="Mattarelli P."/>
            <person name="Jiri K."/>
            <person name="van Sinderen D."/>
            <person name="Ventura M."/>
        </authorList>
    </citation>
    <scope>NUCLEOTIDE SEQUENCE [LARGE SCALE GENOMIC DNA]</scope>
    <source>
        <strain evidence="3 4">DSM 100196</strain>
    </source>
</reference>
<keyword evidence="2" id="KW-0472">Membrane</keyword>
<feature type="compositionally biased region" description="Low complexity" evidence="1">
    <location>
        <begin position="55"/>
        <end position="73"/>
    </location>
</feature>
<keyword evidence="2" id="KW-0812">Transmembrane</keyword>
<comment type="caution">
    <text evidence="3">The sequence shown here is derived from an EMBL/GenBank/DDBJ whole genome shotgun (WGS) entry which is preliminary data.</text>
</comment>
<evidence type="ECO:0000313" key="3">
    <source>
        <dbReference type="EMBL" id="OZG61419.1"/>
    </source>
</evidence>
<feature type="transmembrane region" description="Helical" evidence="2">
    <location>
        <begin position="211"/>
        <end position="235"/>
    </location>
</feature>
<dbReference type="AlphaFoldDB" id="A0A261FQK3"/>
<dbReference type="EMBL" id="MWWW01000003">
    <property type="protein sequence ID" value="OZG61419.1"/>
    <property type="molecule type" value="Genomic_DNA"/>
</dbReference>
<sequence>MSDDTKQFTTRPMTVEDVTVTTAMPSAERPVDETRVLRTDDDADAAAKTEVIDQPVADADSASDSDPAPIAVAGDACDKDVPIGDLPLKGESIPPADDVPLYGETVDAMHADDASSASRPKTSQPETSQKPQPVVGDGAAASGIGGGSSSVGAGDAGKPGGPDASDTSPNKRGVSIPTVVFGLLGLLIGVVAMVFGLVFPNTLIPAFTAGPQIVVAVACAVVGVILVIVAVVWAVMGAVKSGRNAAA</sequence>
<feature type="compositionally biased region" description="Gly residues" evidence="1">
    <location>
        <begin position="143"/>
        <end position="160"/>
    </location>
</feature>
<accession>A0A261FQK3</accession>
<evidence type="ECO:0000256" key="2">
    <source>
        <dbReference type="SAM" id="Phobius"/>
    </source>
</evidence>
<dbReference type="OrthoDB" id="9835866at2"/>
<gene>
    <name evidence="3" type="ORF">BMYO_0303</name>
</gene>
<protein>
    <submittedName>
        <fullName evidence="3">Uncharacterized protein</fullName>
    </submittedName>
</protein>
<proteinExistence type="predicted"/>
<evidence type="ECO:0000313" key="4">
    <source>
        <dbReference type="Proteomes" id="UP000216871"/>
    </source>
</evidence>
<feature type="transmembrane region" description="Helical" evidence="2">
    <location>
        <begin position="179"/>
        <end position="199"/>
    </location>
</feature>
<organism evidence="3 4">
    <name type="scientific">Bifidobacterium myosotis</name>
    <dbReference type="NCBI Taxonomy" id="1630166"/>
    <lineage>
        <taxon>Bacteria</taxon>
        <taxon>Bacillati</taxon>
        <taxon>Actinomycetota</taxon>
        <taxon>Actinomycetes</taxon>
        <taxon>Bifidobacteriales</taxon>
        <taxon>Bifidobacteriaceae</taxon>
        <taxon>Bifidobacterium</taxon>
    </lineage>
</organism>
<name>A0A261FQK3_9BIFI</name>
<dbReference type="RefSeq" id="WP_094666851.1">
    <property type="nucleotide sequence ID" value="NZ_MWWW01000003.1"/>
</dbReference>
<dbReference type="Proteomes" id="UP000216871">
    <property type="component" value="Unassembled WGS sequence"/>
</dbReference>
<keyword evidence="2" id="KW-1133">Transmembrane helix</keyword>
<evidence type="ECO:0000256" key="1">
    <source>
        <dbReference type="SAM" id="MobiDB-lite"/>
    </source>
</evidence>
<feature type="region of interest" description="Disordered" evidence="1">
    <location>
        <begin position="22"/>
        <end position="171"/>
    </location>
</feature>
<feature type="compositionally biased region" description="Basic and acidic residues" evidence="1">
    <location>
        <begin position="29"/>
        <end position="51"/>
    </location>
</feature>